<name>V4NU62_EUTSA</name>
<dbReference type="KEGG" id="eus:EUTSA_v10002217mg"/>
<dbReference type="Proteomes" id="UP000030689">
    <property type="component" value="Unassembled WGS sequence"/>
</dbReference>
<dbReference type="PANTHER" id="PTHR47165">
    <property type="entry name" value="OS03G0429900 PROTEIN"/>
    <property type="match status" value="1"/>
</dbReference>
<evidence type="ECO:0008006" key="3">
    <source>
        <dbReference type="Google" id="ProtNLM"/>
    </source>
</evidence>
<evidence type="ECO:0000313" key="1">
    <source>
        <dbReference type="EMBL" id="ESQ50276.1"/>
    </source>
</evidence>
<dbReference type="EMBL" id="KI517398">
    <property type="protein sequence ID" value="ESQ50276.1"/>
    <property type="molecule type" value="Genomic_DNA"/>
</dbReference>
<dbReference type="InterPro" id="IPR012340">
    <property type="entry name" value="NA-bd_OB-fold"/>
</dbReference>
<dbReference type="STRING" id="72664.V4NU62"/>
<dbReference type="AlphaFoldDB" id="V4NU62"/>
<reference evidence="1 2" key="1">
    <citation type="journal article" date="2013" name="Front. Plant Sci.">
        <title>The Reference Genome of the Halophytic Plant Eutrema salsugineum.</title>
        <authorList>
            <person name="Yang R."/>
            <person name="Jarvis D.E."/>
            <person name="Chen H."/>
            <person name="Beilstein M.A."/>
            <person name="Grimwood J."/>
            <person name="Jenkins J."/>
            <person name="Shu S."/>
            <person name="Prochnik S."/>
            <person name="Xin M."/>
            <person name="Ma C."/>
            <person name="Schmutz J."/>
            <person name="Wing R.A."/>
            <person name="Mitchell-Olds T."/>
            <person name="Schumaker K.S."/>
            <person name="Wang X."/>
        </authorList>
    </citation>
    <scope>NUCLEOTIDE SEQUENCE [LARGE SCALE GENOMIC DNA]</scope>
</reference>
<organism evidence="1 2">
    <name type="scientific">Eutrema salsugineum</name>
    <name type="common">Saltwater cress</name>
    <name type="synonym">Sisymbrium salsugineum</name>
    <dbReference type="NCBI Taxonomy" id="72664"/>
    <lineage>
        <taxon>Eukaryota</taxon>
        <taxon>Viridiplantae</taxon>
        <taxon>Streptophyta</taxon>
        <taxon>Embryophyta</taxon>
        <taxon>Tracheophyta</taxon>
        <taxon>Spermatophyta</taxon>
        <taxon>Magnoliopsida</taxon>
        <taxon>eudicotyledons</taxon>
        <taxon>Gunneridae</taxon>
        <taxon>Pentapetalae</taxon>
        <taxon>rosids</taxon>
        <taxon>malvids</taxon>
        <taxon>Brassicales</taxon>
        <taxon>Brassicaceae</taxon>
        <taxon>Eutremeae</taxon>
        <taxon>Eutrema</taxon>
    </lineage>
</organism>
<keyword evidence="2" id="KW-1185">Reference proteome</keyword>
<accession>V4NU62</accession>
<dbReference type="Gene3D" id="2.40.50.140">
    <property type="entry name" value="Nucleic acid-binding proteins"/>
    <property type="match status" value="2"/>
</dbReference>
<dbReference type="PANTHER" id="PTHR47165:SF4">
    <property type="entry name" value="OS03G0429900 PROTEIN"/>
    <property type="match status" value="1"/>
</dbReference>
<dbReference type="OMA" id="HYSIAEQ"/>
<gene>
    <name evidence="1" type="ORF">EUTSA_v10002217mg</name>
</gene>
<sequence length="160" mass="18450">MHYSIAEQYKNYLREGGIYGVSQFIVRSNNQRFKLTPHQYVLRLTKKTIIFALTGNLPTIPTNKFWLKNYNSLQSLGGTNTELPDVIGKIRIIQGINLRQPNSKTIVWVGLEITRNTIIKVLIWDEQAAYFRQALCIKDLKHSTMLITSINPKIYKGPLK</sequence>
<proteinExistence type="predicted"/>
<protein>
    <recommendedName>
        <fullName evidence="3">DUF223 domain-containing protein</fullName>
    </recommendedName>
</protein>
<dbReference type="Gramene" id="ESQ50276">
    <property type="protein sequence ID" value="ESQ50276"/>
    <property type="gene ID" value="EUTSA_v10002217mg"/>
</dbReference>
<dbReference type="eggNOG" id="KOG0987">
    <property type="taxonomic scope" value="Eukaryota"/>
</dbReference>
<evidence type="ECO:0000313" key="2">
    <source>
        <dbReference type="Proteomes" id="UP000030689"/>
    </source>
</evidence>